<gene>
    <name evidence="8" type="ORF">BSTOLATCC_MIC40748</name>
</gene>
<protein>
    <submittedName>
        <fullName evidence="8">Uncharacterized protein</fullName>
    </submittedName>
</protein>
<feature type="region of interest" description="Disordered" evidence="6">
    <location>
        <begin position="214"/>
        <end position="272"/>
    </location>
</feature>
<keyword evidence="9" id="KW-1185">Reference proteome</keyword>
<evidence type="ECO:0000313" key="8">
    <source>
        <dbReference type="EMBL" id="CAG9326319.1"/>
    </source>
</evidence>
<evidence type="ECO:0000256" key="2">
    <source>
        <dbReference type="ARBA" id="ARBA00022448"/>
    </source>
</evidence>
<keyword evidence="3 7" id="KW-0812">Transmembrane</keyword>
<feature type="transmembrane region" description="Helical" evidence="7">
    <location>
        <begin position="16"/>
        <end position="39"/>
    </location>
</feature>
<evidence type="ECO:0000256" key="4">
    <source>
        <dbReference type="ARBA" id="ARBA00022989"/>
    </source>
</evidence>
<dbReference type="Proteomes" id="UP001162131">
    <property type="component" value="Unassembled WGS sequence"/>
</dbReference>
<feature type="transmembrane region" description="Helical" evidence="7">
    <location>
        <begin position="51"/>
        <end position="73"/>
    </location>
</feature>
<feature type="transmembrane region" description="Helical" evidence="7">
    <location>
        <begin position="85"/>
        <end position="107"/>
    </location>
</feature>
<dbReference type="EMBL" id="CAJZBQ010000040">
    <property type="protein sequence ID" value="CAG9326319.1"/>
    <property type="molecule type" value="Genomic_DNA"/>
</dbReference>
<feature type="transmembrane region" description="Helical" evidence="7">
    <location>
        <begin position="186"/>
        <end position="205"/>
    </location>
</feature>
<feature type="transmembrane region" description="Helical" evidence="7">
    <location>
        <begin position="471"/>
        <end position="491"/>
    </location>
</feature>
<dbReference type="PANTHER" id="PTHR23504">
    <property type="entry name" value="MAJOR FACILITATOR SUPERFAMILY DOMAIN-CONTAINING PROTEIN 10"/>
    <property type="match status" value="1"/>
</dbReference>
<keyword evidence="2" id="KW-0813">Transport</keyword>
<keyword evidence="5 7" id="KW-0472">Membrane</keyword>
<feature type="compositionally biased region" description="Basic and acidic residues" evidence="6">
    <location>
        <begin position="330"/>
        <end position="341"/>
    </location>
</feature>
<dbReference type="GO" id="GO:0016020">
    <property type="term" value="C:membrane"/>
    <property type="evidence" value="ECO:0007669"/>
    <property type="project" value="UniProtKB-SubCell"/>
</dbReference>
<feature type="transmembrane region" description="Helical" evidence="7">
    <location>
        <begin position="437"/>
        <end position="459"/>
    </location>
</feature>
<feature type="transmembrane region" description="Helical" evidence="7">
    <location>
        <begin position="142"/>
        <end position="166"/>
    </location>
</feature>
<evidence type="ECO:0000256" key="5">
    <source>
        <dbReference type="ARBA" id="ARBA00023136"/>
    </source>
</evidence>
<feature type="transmembrane region" description="Helical" evidence="7">
    <location>
        <begin position="569"/>
        <end position="589"/>
    </location>
</feature>
<name>A0AAU9JHH5_9CILI</name>
<feature type="compositionally biased region" description="Basic and acidic residues" evidence="6">
    <location>
        <begin position="228"/>
        <end position="263"/>
    </location>
</feature>
<feature type="transmembrane region" description="Helical" evidence="7">
    <location>
        <begin position="403"/>
        <end position="431"/>
    </location>
</feature>
<keyword evidence="4 7" id="KW-1133">Transmembrane helix</keyword>
<evidence type="ECO:0000256" key="6">
    <source>
        <dbReference type="SAM" id="MobiDB-lite"/>
    </source>
</evidence>
<sequence length="602" mass="68624">MSKKEAREIPWNQVKIPILILLSTSINTAFTIPISGFFVLETKSVDSLQDIGYYSGLLTFAFCLGKFISWRFISWASLQCGHRFLASLLLFFSVFLTMLFGLCTSLISGIAIRFFAGICSVPQLISKILLRQLSQPCMEKFYQVTYVAVIVQTIGFGIGIIIGGTTSYIKINEGAQIGDFINTHPFLIPSFIIGLVQFFTFIWVLSQIADNPAPISQPKSKPKPTTKPIKDQVKPGKYIELEETKKNEEGKDEGPITERKENQSEEDEEELPSYLQASGMDLILADSEEPKTSSRNEIQYFSPRYPVKNIDYKKWPMSARGEVGKVFHIDNEGEEELARESDEPENSEPERAGNIQNVKHTHISFVEEDFDEPTEGDLQPPAQNFILEDPFKRNYKHFYEEKAVIYALVHLAIFSLCFASIEEFFIAWFMIQFDMKNIEIAVILSVSYLFGYALHIYIMPKLLDSVPLWKTIRIVSYMLIGLSMFFVPINYFTEPILIFMMLVAVITLFKFSSCILLTSSRLFISDSVNIHDRESLEVYADELELAFKIFGSFVGPLLLSAFAGMPIPLTIVLCAFLILISWLLTLLSFNHFPRFNVYPYRV</sequence>
<proteinExistence type="predicted"/>
<feature type="region of interest" description="Disordered" evidence="6">
    <location>
        <begin position="330"/>
        <end position="354"/>
    </location>
</feature>
<dbReference type="AlphaFoldDB" id="A0AAU9JHH5"/>
<evidence type="ECO:0000256" key="1">
    <source>
        <dbReference type="ARBA" id="ARBA00004141"/>
    </source>
</evidence>
<feature type="transmembrane region" description="Helical" evidence="7">
    <location>
        <begin position="545"/>
        <end position="563"/>
    </location>
</feature>
<dbReference type="Gene3D" id="1.20.1250.20">
    <property type="entry name" value="MFS general substrate transporter like domains"/>
    <property type="match status" value="2"/>
</dbReference>
<feature type="transmembrane region" description="Helical" evidence="7">
    <location>
        <begin position="497"/>
        <end position="524"/>
    </location>
</feature>
<dbReference type="InterPro" id="IPR036259">
    <property type="entry name" value="MFS_trans_sf"/>
</dbReference>
<comment type="subcellular location">
    <subcellularLocation>
        <location evidence="1">Membrane</location>
        <topology evidence="1">Multi-pass membrane protein</topology>
    </subcellularLocation>
</comment>
<reference evidence="8" key="1">
    <citation type="submission" date="2021-09" db="EMBL/GenBank/DDBJ databases">
        <authorList>
            <consortium name="AG Swart"/>
            <person name="Singh M."/>
            <person name="Singh A."/>
            <person name="Seah K."/>
            <person name="Emmerich C."/>
        </authorList>
    </citation>
    <scope>NUCLEOTIDE SEQUENCE</scope>
    <source>
        <strain evidence="8">ATCC30299</strain>
    </source>
</reference>
<comment type="caution">
    <text evidence="8">The sequence shown here is derived from an EMBL/GenBank/DDBJ whole genome shotgun (WGS) entry which is preliminary data.</text>
</comment>
<accession>A0AAU9JHH5</accession>
<organism evidence="8 9">
    <name type="scientific">Blepharisma stoltei</name>
    <dbReference type="NCBI Taxonomy" id="1481888"/>
    <lineage>
        <taxon>Eukaryota</taxon>
        <taxon>Sar</taxon>
        <taxon>Alveolata</taxon>
        <taxon>Ciliophora</taxon>
        <taxon>Postciliodesmatophora</taxon>
        <taxon>Heterotrichea</taxon>
        <taxon>Heterotrichida</taxon>
        <taxon>Blepharismidae</taxon>
        <taxon>Blepharisma</taxon>
    </lineage>
</organism>
<evidence type="ECO:0000256" key="7">
    <source>
        <dbReference type="SAM" id="Phobius"/>
    </source>
</evidence>
<dbReference type="SUPFAM" id="SSF103473">
    <property type="entry name" value="MFS general substrate transporter"/>
    <property type="match status" value="1"/>
</dbReference>
<evidence type="ECO:0000313" key="9">
    <source>
        <dbReference type="Proteomes" id="UP001162131"/>
    </source>
</evidence>
<dbReference type="PANTHER" id="PTHR23504:SF15">
    <property type="entry name" value="MAJOR FACILITATOR SUPERFAMILY (MFS) PROFILE DOMAIN-CONTAINING PROTEIN"/>
    <property type="match status" value="1"/>
</dbReference>
<evidence type="ECO:0000256" key="3">
    <source>
        <dbReference type="ARBA" id="ARBA00022692"/>
    </source>
</evidence>